<dbReference type="EMBL" id="REGN01005177">
    <property type="protein sequence ID" value="RNA14464.1"/>
    <property type="molecule type" value="Genomic_DNA"/>
</dbReference>
<reference evidence="10 11" key="1">
    <citation type="journal article" date="2018" name="Sci. Rep.">
        <title>Genomic signatures of local adaptation to the degree of environmental predictability in rotifers.</title>
        <authorList>
            <person name="Franch-Gras L."/>
            <person name="Hahn C."/>
            <person name="Garcia-Roger E.M."/>
            <person name="Carmona M.J."/>
            <person name="Serra M."/>
            <person name="Gomez A."/>
        </authorList>
    </citation>
    <scope>NUCLEOTIDE SEQUENCE [LARGE SCALE GENOMIC DNA]</scope>
    <source>
        <strain evidence="10">HYR1</strain>
    </source>
</reference>
<evidence type="ECO:0000256" key="2">
    <source>
        <dbReference type="ARBA" id="ARBA00022737"/>
    </source>
</evidence>
<keyword evidence="2" id="KW-0677">Repeat</keyword>
<dbReference type="InterPro" id="IPR027417">
    <property type="entry name" value="P-loop_NTPase"/>
</dbReference>
<sequence>SDQIYVEKIDKNPEGSIQQVKLYIHLKQGDNKDFYLMDLNHLLIENKFAVWSNRNKPIEQTSMDLSIQKDLKFHYKNSSKKINIDPSVYRKNFDNLGSIKLALSEYSLKKVSLKAIKEQDHSEDEDKMNSTIKSVASTVFDQDKLDTEFSNLLDLEKYIKNPTGSKTIGTKSWRTMDPYIFTHNTSVISIQSTKDQRIHPSVRDFLSLHGILTVSDLNAYLWPCILHGLHTFFMPDEHDQGKNSPVAFITPLMSLLLEKSSQEMKKKFETGFVKRSIAQSQCQNGPILLVVCASSENAQKIYEIINQIIQIDSRLNGRDKLKALMIQGGGHENQYDVPLTNGIDILIAATPFCLLRAIGEAKTNLERIRYIIFDQANLLLEKFPLQIKTLMEVYTNFIEINECPYRAQFVLISHFWSSMLKKFIDKFLIKPAFIIGNKLEASFYGQTHHVLKDMEADQTVNKGSMIRKLIEKNRHHNVLICANTFERTIKLYDYLLKKCQIEVDCVTHESRSPKIHTLEEKWSQKQSQGMVMVIQQQMLEHLNIDSVKCVINYDFPLTKTAYAMRLWTMRSYFVQKRDLTEAKNDGPKSNESFRVEANSNGQWENMESDCLCSYLLLNKSSSGFAYSLFNFLSRIGYQKSCFPHGFLKMVEECRLKKEESKLEYPLCPYVKSFGSCMNANPNSCKYRHRPNRKVDQVGLLDKDLTVPAQGYVRFKISFIKDTNHFFGNIISHQDFNEENNVCYDQFKELDLTIQLYFSDTNNIKYLSKFKEDELYAFKDTSTSVFKRIKIEEVIRKDGQIAFELVVKCIDYGSKLQISAQDLIKLPDQFKILPPQSKKKLGLYSWKISHIQGIL</sequence>
<organism evidence="10 11">
    <name type="scientific">Brachionus plicatilis</name>
    <name type="common">Marine rotifer</name>
    <name type="synonym">Brachionus muelleri</name>
    <dbReference type="NCBI Taxonomy" id="10195"/>
    <lineage>
        <taxon>Eukaryota</taxon>
        <taxon>Metazoa</taxon>
        <taxon>Spiralia</taxon>
        <taxon>Gnathifera</taxon>
        <taxon>Rotifera</taxon>
        <taxon>Eurotatoria</taxon>
        <taxon>Monogononta</taxon>
        <taxon>Pseudotrocha</taxon>
        <taxon>Ploima</taxon>
        <taxon>Brachionidae</taxon>
        <taxon>Brachionus</taxon>
    </lineage>
</organism>
<dbReference type="PANTHER" id="PTHR22655:SF2">
    <property type="entry name" value="ATP-DEPENDENT RNA HELICASE TDRD12-RELATED"/>
    <property type="match status" value="1"/>
</dbReference>
<dbReference type="GO" id="GO:0008270">
    <property type="term" value="F:zinc ion binding"/>
    <property type="evidence" value="ECO:0007669"/>
    <property type="project" value="UniProtKB-KW"/>
</dbReference>
<comment type="catalytic activity">
    <reaction evidence="7">
        <text>ATP + H2O = ADP + phosphate + H(+)</text>
        <dbReference type="Rhea" id="RHEA:13065"/>
        <dbReference type="ChEBI" id="CHEBI:15377"/>
        <dbReference type="ChEBI" id="CHEBI:15378"/>
        <dbReference type="ChEBI" id="CHEBI:30616"/>
        <dbReference type="ChEBI" id="CHEBI:43474"/>
        <dbReference type="ChEBI" id="CHEBI:456216"/>
        <dbReference type="EC" id="3.6.4.13"/>
    </reaction>
</comment>
<evidence type="ECO:0000256" key="5">
    <source>
        <dbReference type="ARBA" id="ARBA00022806"/>
    </source>
</evidence>
<dbReference type="Pfam" id="PF00271">
    <property type="entry name" value="Helicase_C"/>
    <property type="match status" value="1"/>
</dbReference>
<name>A0A3M7QTL7_BRAPC</name>
<evidence type="ECO:0000259" key="9">
    <source>
        <dbReference type="PROSITE" id="PS50103"/>
    </source>
</evidence>
<proteinExistence type="predicted"/>
<feature type="non-terminal residue" evidence="10">
    <location>
        <position position="1"/>
    </location>
</feature>
<feature type="zinc finger region" description="C3H1-type" evidence="8">
    <location>
        <begin position="661"/>
        <end position="691"/>
    </location>
</feature>
<keyword evidence="4" id="KW-0378">Hydrolase</keyword>
<dbReference type="EC" id="3.6.4.13" evidence="1"/>
<dbReference type="GO" id="GO:0016787">
    <property type="term" value="F:hydrolase activity"/>
    <property type="evidence" value="ECO:0007669"/>
    <property type="project" value="UniProtKB-KW"/>
</dbReference>
<evidence type="ECO:0000256" key="1">
    <source>
        <dbReference type="ARBA" id="ARBA00012552"/>
    </source>
</evidence>
<dbReference type="STRING" id="10195.A0A3M7QTL7"/>
<dbReference type="SUPFAM" id="SSF63748">
    <property type="entry name" value="Tudor/PWWP/MBT"/>
    <property type="match status" value="1"/>
</dbReference>
<gene>
    <name evidence="10" type="ORF">BpHYR1_013828</name>
</gene>
<evidence type="ECO:0000256" key="7">
    <source>
        <dbReference type="ARBA" id="ARBA00047984"/>
    </source>
</evidence>
<evidence type="ECO:0000256" key="3">
    <source>
        <dbReference type="ARBA" id="ARBA00022741"/>
    </source>
</evidence>
<keyword evidence="3" id="KW-0547">Nucleotide-binding</keyword>
<keyword evidence="8" id="KW-0862">Zinc</keyword>
<keyword evidence="11" id="KW-1185">Reference proteome</keyword>
<feature type="domain" description="C3H1-type" evidence="9">
    <location>
        <begin position="661"/>
        <end position="691"/>
    </location>
</feature>
<dbReference type="GO" id="GO:0042078">
    <property type="term" value="P:germ-line stem cell division"/>
    <property type="evidence" value="ECO:0007669"/>
    <property type="project" value="TreeGrafter"/>
</dbReference>
<keyword evidence="6" id="KW-0067">ATP-binding</keyword>
<dbReference type="PANTHER" id="PTHR22655">
    <property type="entry name" value="ATP-DEPENDENT RNA HELICASE TDRD12-RELATED"/>
    <property type="match status" value="1"/>
</dbReference>
<dbReference type="Proteomes" id="UP000276133">
    <property type="component" value="Unassembled WGS sequence"/>
</dbReference>
<keyword evidence="5 10" id="KW-0347">Helicase</keyword>
<evidence type="ECO:0000313" key="11">
    <source>
        <dbReference type="Proteomes" id="UP000276133"/>
    </source>
</evidence>
<keyword evidence="8" id="KW-0863">Zinc-finger</keyword>
<dbReference type="InterPro" id="IPR000571">
    <property type="entry name" value="Znf_CCCH"/>
</dbReference>
<evidence type="ECO:0000256" key="8">
    <source>
        <dbReference type="PROSITE-ProRule" id="PRU00723"/>
    </source>
</evidence>
<keyword evidence="8" id="KW-0479">Metal-binding</keyword>
<dbReference type="SUPFAM" id="SSF52540">
    <property type="entry name" value="P-loop containing nucleoside triphosphate hydrolases"/>
    <property type="match status" value="2"/>
</dbReference>
<dbReference type="Gene3D" id="2.30.30.140">
    <property type="match status" value="1"/>
</dbReference>
<protein>
    <recommendedName>
        <fullName evidence="1">RNA helicase</fullName>
        <ecNumber evidence="1">3.6.4.13</ecNumber>
    </recommendedName>
</protein>
<accession>A0A3M7QTL7</accession>
<dbReference type="GO" id="GO:0005524">
    <property type="term" value="F:ATP binding"/>
    <property type="evidence" value="ECO:0007669"/>
    <property type="project" value="UniProtKB-KW"/>
</dbReference>
<dbReference type="OrthoDB" id="249932at2759"/>
<dbReference type="Gene3D" id="3.40.50.300">
    <property type="entry name" value="P-loop containing nucleotide triphosphate hydrolases"/>
    <property type="match status" value="2"/>
</dbReference>
<dbReference type="PROSITE" id="PS50103">
    <property type="entry name" value="ZF_C3H1"/>
    <property type="match status" value="1"/>
</dbReference>
<evidence type="ECO:0000313" key="10">
    <source>
        <dbReference type="EMBL" id="RNA14464.1"/>
    </source>
</evidence>
<evidence type="ECO:0000256" key="4">
    <source>
        <dbReference type="ARBA" id="ARBA00022801"/>
    </source>
</evidence>
<comment type="caution">
    <text evidence="10">The sequence shown here is derived from an EMBL/GenBank/DDBJ whole genome shotgun (WGS) entry which is preliminary data.</text>
</comment>
<dbReference type="GO" id="GO:0003724">
    <property type="term" value="F:RNA helicase activity"/>
    <property type="evidence" value="ECO:0007669"/>
    <property type="project" value="UniProtKB-EC"/>
</dbReference>
<evidence type="ECO:0000256" key="6">
    <source>
        <dbReference type="ARBA" id="ARBA00022840"/>
    </source>
</evidence>
<dbReference type="InterPro" id="IPR001650">
    <property type="entry name" value="Helicase_C-like"/>
</dbReference>
<dbReference type="AlphaFoldDB" id="A0A3M7QTL7"/>